<keyword evidence="3" id="KW-0732">Signal</keyword>
<evidence type="ECO:0000313" key="8">
    <source>
        <dbReference type="EMBL" id="ADQ81141.1"/>
    </source>
</evidence>
<dbReference type="PROSITE" id="PS51257">
    <property type="entry name" value="PROKAR_LIPOPROTEIN"/>
    <property type="match status" value="1"/>
</dbReference>
<dbReference type="HOGENOM" id="CLU_015553_1_2_10"/>
<name>E4T8N2_PALPW</name>
<dbReference type="Pfam" id="PF07980">
    <property type="entry name" value="SusD_RagB"/>
    <property type="match status" value="1"/>
</dbReference>
<dbReference type="SUPFAM" id="SSF48452">
    <property type="entry name" value="TPR-like"/>
    <property type="match status" value="1"/>
</dbReference>
<comment type="similarity">
    <text evidence="2">Belongs to the SusD family.</text>
</comment>
<protein>
    <submittedName>
        <fullName evidence="8">RagB/SusD domain protein</fullName>
    </submittedName>
</protein>
<keyword evidence="4" id="KW-0472">Membrane</keyword>
<dbReference type="GO" id="GO:0009279">
    <property type="term" value="C:cell outer membrane"/>
    <property type="evidence" value="ECO:0007669"/>
    <property type="project" value="UniProtKB-SubCell"/>
</dbReference>
<dbReference type="Proteomes" id="UP000008718">
    <property type="component" value="Chromosome"/>
</dbReference>
<reference key="1">
    <citation type="submission" date="2010-11" db="EMBL/GenBank/DDBJ databases">
        <title>The complete genome of Paludibacter propionicigenes DSM 17365.</title>
        <authorList>
            <consortium name="US DOE Joint Genome Institute (JGI-PGF)"/>
            <person name="Lucas S."/>
            <person name="Copeland A."/>
            <person name="Lapidus A."/>
            <person name="Bruce D."/>
            <person name="Goodwin L."/>
            <person name="Pitluck S."/>
            <person name="Kyrpides N."/>
            <person name="Mavromatis K."/>
            <person name="Ivanova N."/>
            <person name="Munk A.C."/>
            <person name="Brettin T."/>
            <person name="Detter J.C."/>
            <person name="Han C."/>
            <person name="Tapia R."/>
            <person name="Land M."/>
            <person name="Hauser L."/>
            <person name="Markowitz V."/>
            <person name="Cheng J.-F."/>
            <person name="Hugenholtz P."/>
            <person name="Woyke T."/>
            <person name="Wu D."/>
            <person name="Gronow S."/>
            <person name="Wellnitz S."/>
            <person name="Brambilla E."/>
            <person name="Klenk H.-P."/>
            <person name="Eisen J.A."/>
        </authorList>
    </citation>
    <scope>NUCLEOTIDE SEQUENCE</scope>
    <source>
        <strain>WB4</strain>
    </source>
</reference>
<gene>
    <name evidence="8" type="ordered locus">Palpr_3013</name>
</gene>
<sequence>MNVKHNKITNTILSVIIAIGLSSCVNDLNVTPIDPSTIRTFDQDAVFAKVYASLALTGQQGPAGKGDLAGVDEGTSSFIRLIWNLNELSTDEAICSWGDPGIPELNFNKWTASHDQVNGIYARFYFGVSLCNLFLEQTASATDTKTVKQRAEVRFLRALNYYYLMDLFGNVPFTEVVSLDPPKQMRRADLFAWLEKELKAIEPDLAAPRTNTYYRVDQAAEWLLLARMYLNAEVYTGTANWSAAKTYAKKVMDSGYKLNPSYAQLFMADNAGAFDASTNTAPQEIILPIACDGVKTQSYGNSLFMIASFHTSGMPAWGTSEGWGGNRARAALARKFFPNGIPVGTDLTKLTAFAGDKRAMFWGWDIADSKSTDPMTILNYSVFKQGLSVTKFSNVRSDGKVSNDLKFTDTDVPLFRLAEAYLTYAEASFRLGDAPTALTTINQLRDRTSGSAPALSSITLDKILDEWSREFYFEGRRRTDLIRFGYYGGSDYTWDWKGGTAAGTKFSSIYNLYPIPATDLNVNPNLKQNPGF</sequence>
<evidence type="ECO:0000256" key="5">
    <source>
        <dbReference type="ARBA" id="ARBA00023237"/>
    </source>
</evidence>
<dbReference type="Gene3D" id="1.25.40.10">
    <property type="entry name" value="Tetratricopeptide repeat domain"/>
    <property type="match status" value="1"/>
</dbReference>
<dbReference type="KEGG" id="ppn:Palpr_3013"/>
<proteinExistence type="inferred from homology"/>
<dbReference type="InterPro" id="IPR033985">
    <property type="entry name" value="SusD-like_N"/>
</dbReference>
<comment type="subcellular location">
    <subcellularLocation>
        <location evidence="1">Cell outer membrane</location>
    </subcellularLocation>
</comment>
<dbReference type="eggNOG" id="COG3637">
    <property type="taxonomic scope" value="Bacteria"/>
</dbReference>
<keyword evidence="9" id="KW-1185">Reference proteome</keyword>
<evidence type="ECO:0000313" key="9">
    <source>
        <dbReference type="Proteomes" id="UP000008718"/>
    </source>
</evidence>
<evidence type="ECO:0000256" key="1">
    <source>
        <dbReference type="ARBA" id="ARBA00004442"/>
    </source>
</evidence>
<evidence type="ECO:0000256" key="3">
    <source>
        <dbReference type="ARBA" id="ARBA00022729"/>
    </source>
</evidence>
<dbReference type="RefSeq" id="WP_013446510.1">
    <property type="nucleotide sequence ID" value="NC_014734.1"/>
</dbReference>
<feature type="domain" description="RagB/SusD" evidence="6">
    <location>
        <begin position="384"/>
        <end position="532"/>
    </location>
</feature>
<dbReference type="STRING" id="694427.Palpr_3013"/>
<reference evidence="8 9" key="2">
    <citation type="journal article" date="2011" name="Stand. Genomic Sci.">
        <title>Complete genome sequence of Paludibacter propionicigenes type strain (WB4).</title>
        <authorList>
            <person name="Gronow S."/>
            <person name="Munk C."/>
            <person name="Lapidus A."/>
            <person name="Nolan M."/>
            <person name="Lucas S."/>
            <person name="Hammon N."/>
            <person name="Deshpande S."/>
            <person name="Cheng J.F."/>
            <person name="Tapia R."/>
            <person name="Han C."/>
            <person name="Goodwin L."/>
            <person name="Pitluck S."/>
            <person name="Liolios K."/>
            <person name="Ivanova N."/>
            <person name="Mavromatis K."/>
            <person name="Mikhailova N."/>
            <person name="Pati A."/>
            <person name="Chen A."/>
            <person name="Palaniappan K."/>
            <person name="Land M."/>
            <person name="Hauser L."/>
            <person name="Chang Y.J."/>
            <person name="Jeffries C.D."/>
            <person name="Brambilla E."/>
            <person name="Rohde M."/>
            <person name="Goker M."/>
            <person name="Detter J.C."/>
            <person name="Woyke T."/>
            <person name="Bristow J."/>
            <person name="Eisen J.A."/>
            <person name="Markowitz V."/>
            <person name="Hugenholtz P."/>
            <person name="Kyrpides N.C."/>
            <person name="Klenk H.P."/>
        </authorList>
    </citation>
    <scope>NUCLEOTIDE SEQUENCE [LARGE SCALE GENOMIC DNA]</scope>
    <source>
        <strain evidence="9">DSM 17365 / JCM 13257 / WB4</strain>
    </source>
</reference>
<organism evidence="8 9">
    <name type="scientific">Paludibacter propionicigenes (strain DSM 17365 / JCM 13257 / WB4)</name>
    <dbReference type="NCBI Taxonomy" id="694427"/>
    <lineage>
        <taxon>Bacteria</taxon>
        <taxon>Pseudomonadati</taxon>
        <taxon>Bacteroidota</taxon>
        <taxon>Bacteroidia</taxon>
        <taxon>Bacteroidales</taxon>
        <taxon>Paludibacteraceae</taxon>
        <taxon>Paludibacter</taxon>
    </lineage>
</organism>
<dbReference type="CDD" id="cd08977">
    <property type="entry name" value="SusD"/>
    <property type="match status" value="1"/>
</dbReference>
<accession>E4T8N2</accession>
<evidence type="ECO:0000259" key="6">
    <source>
        <dbReference type="Pfam" id="PF07980"/>
    </source>
</evidence>
<feature type="domain" description="SusD-like N-terminal" evidence="7">
    <location>
        <begin position="41"/>
        <end position="248"/>
    </location>
</feature>
<dbReference type="Gene3D" id="1.10.3780.10">
    <property type="entry name" value="SusD-like"/>
    <property type="match status" value="1"/>
</dbReference>
<evidence type="ECO:0000256" key="2">
    <source>
        <dbReference type="ARBA" id="ARBA00006275"/>
    </source>
</evidence>
<dbReference type="Gene3D" id="1.25.40.390">
    <property type="match status" value="1"/>
</dbReference>
<dbReference type="EMBL" id="CP002345">
    <property type="protein sequence ID" value="ADQ81141.1"/>
    <property type="molecule type" value="Genomic_DNA"/>
</dbReference>
<dbReference type="Pfam" id="PF14322">
    <property type="entry name" value="SusD-like_3"/>
    <property type="match status" value="1"/>
</dbReference>
<evidence type="ECO:0000256" key="4">
    <source>
        <dbReference type="ARBA" id="ARBA00023136"/>
    </source>
</evidence>
<keyword evidence="5" id="KW-0998">Cell outer membrane</keyword>
<dbReference type="OrthoDB" id="5694214at2"/>
<dbReference type="InterPro" id="IPR012944">
    <property type="entry name" value="SusD_RagB_dom"/>
</dbReference>
<dbReference type="AlphaFoldDB" id="E4T8N2"/>
<dbReference type="InterPro" id="IPR011990">
    <property type="entry name" value="TPR-like_helical_dom_sf"/>
</dbReference>
<evidence type="ECO:0000259" key="7">
    <source>
        <dbReference type="Pfam" id="PF14322"/>
    </source>
</evidence>